<dbReference type="Proteomes" id="UP000033187">
    <property type="component" value="Chromosome 1"/>
</dbReference>
<keyword evidence="1" id="KW-0812">Transmembrane</keyword>
<protein>
    <submittedName>
        <fullName evidence="2">Uncharacterized protein</fullName>
    </submittedName>
</protein>
<accession>A0A0D6JEB5</accession>
<sequence length="70" mass="8052">MPPVLMTAYIELSLYLFAGSFRVRLGFRALWRHRIALNYQANLADLIRISGPEKKNRWRGPRAAPLARIG</sequence>
<evidence type="ECO:0000256" key="1">
    <source>
        <dbReference type="SAM" id="Phobius"/>
    </source>
</evidence>
<keyword evidence="1" id="KW-1133">Transmembrane helix</keyword>
<proteinExistence type="predicted"/>
<keyword evidence="3" id="KW-1185">Reference proteome</keyword>
<keyword evidence="1" id="KW-0472">Membrane</keyword>
<reference evidence="3" key="1">
    <citation type="submission" date="2015-02" db="EMBL/GenBank/DDBJ databases">
        <authorList>
            <person name="Chooi Y.-H."/>
        </authorList>
    </citation>
    <scope>NUCLEOTIDE SEQUENCE [LARGE SCALE GENOMIC DNA]</scope>
    <source>
        <strain evidence="3">strain Y</strain>
    </source>
</reference>
<organism evidence="2 3">
    <name type="scientific">Candidatus Filomicrobium marinum</name>
    <dbReference type="NCBI Taxonomy" id="1608628"/>
    <lineage>
        <taxon>Bacteria</taxon>
        <taxon>Pseudomonadati</taxon>
        <taxon>Pseudomonadota</taxon>
        <taxon>Alphaproteobacteria</taxon>
        <taxon>Hyphomicrobiales</taxon>
        <taxon>Hyphomicrobiaceae</taxon>
        <taxon>Filomicrobium</taxon>
    </lineage>
</organism>
<dbReference type="KEGG" id="fiy:BN1229_v1_1388"/>
<evidence type="ECO:0000313" key="2">
    <source>
        <dbReference type="EMBL" id="CPR17725.1"/>
    </source>
</evidence>
<gene>
    <name evidence="2" type="ORF">YBN1229_v1_1388</name>
</gene>
<evidence type="ECO:0000313" key="3">
    <source>
        <dbReference type="Proteomes" id="UP000033187"/>
    </source>
</evidence>
<dbReference type="EMBL" id="LN829119">
    <property type="protein sequence ID" value="CPR17725.1"/>
    <property type="molecule type" value="Genomic_DNA"/>
</dbReference>
<name>A0A0D6JEB5_9HYPH</name>
<feature type="transmembrane region" description="Helical" evidence="1">
    <location>
        <begin position="6"/>
        <end position="25"/>
    </location>
</feature>
<dbReference type="AlphaFoldDB" id="A0A0D6JEB5"/>
<dbReference type="KEGG" id="fil:BN1229_v1_1389"/>